<dbReference type="Proteomes" id="UP001055167">
    <property type="component" value="Unassembled WGS sequence"/>
</dbReference>
<protein>
    <submittedName>
        <fullName evidence="2">Inorganic triphosphatase</fullName>
    </submittedName>
</protein>
<evidence type="ECO:0000313" key="2">
    <source>
        <dbReference type="EMBL" id="GJD48644.1"/>
    </source>
</evidence>
<dbReference type="SMART" id="SM01118">
    <property type="entry name" value="CYTH"/>
    <property type="match status" value="1"/>
</dbReference>
<dbReference type="PANTHER" id="PTHR40114">
    <property type="entry name" value="SLR0698 PROTEIN"/>
    <property type="match status" value="1"/>
</dbReference>
<dbReference type="Pfam" id="PF01928">
    <property type="entry name" value="CYTH"/>
    <property type="match status" value="1"/>
</dbReference>
<dbReference type="PANTHER" id="PTHR40114:SF1">
    <property type="entry name" value="SLR0698 PROTEIN"/>
    <property type="match status" value="1"/>
</dbReference>
<dbReference type="PIRSF" id="PIRSF016487">
    <property type="entry name" value="CYTH_UCP016487"/>
    <property type="match status" value="1"/>
</dbReference>
<feature type="domain" description="CYTH" evidence="1">
    <location>
        <begin position="2"/>
        <end position="152"/>
    </location>
</feature>
<evidence type="ECO:0000313" key="3">
    <source>
        <dbReference type="Proteomes" id="UP001055167"/>
    </source>
</evidence>
<evidence type="ECO:0000259" key="1">
    <source>
        <dbReference type="PROSITE" id="PS51707"/>
    </source>
</evidence>
<dbReference type="InterPro" id="IPR023577">
    <property type="entry name" value="CYTH_domain"/>
</dbReference>
<dbReference type="CDD" id="cd07891">
    <property type="entry name" value="CYTH-like_CthTTM-like_1"/>
    <property type="match status" value="1"/>
</dbReference>
<keyword evidence="3" id="KW-1185">Reference proteome</keyword>
<dbReference type="InterPro" id="IPR033469">
    <property type="entry name" value="CYTH-like_dom_sf"/>
</dbReference>
<dbReference type="InterPro" id="IPR012042">
    <property type="entry name" value="NeuTTM/CthTTM-like"/>
</dbReference>
<dbReference type="RefSeq" id="WP_128565960.1">
    <property type="nucleotide sequence ID" value="NZ_BPQH01000003.1"/>
</dbReference>
<accession>A0ABQ4QTU3</accession>
<dbReference type="SUPFAM" id="SSF55154">
    <property type="entry name" value="CYTH-like phosphatases"/>
    <property type="match status" value="1"/>
</dbReference>
<comment type="caution">
    <text evidence="2">The sequence shown here is derived from an EMBL/GenBank/DDBJ whole genome shotgun (WGS) entry which is preliminary data.</text>
</comment>
<sequence length="174" mass="19372">MRFEVERKFLIANDGWRAAVAGSRRLRDGLIGQFEGGKVRVRLDEERAWLAVKGVRVGLGRPEFEYEIPRADGQAMLAGVCRGCVIEKVRHCVPHAGLVWTVDVFEGDLAGLVLAEVELEREEQPLALPDWAGAEVSGDLRFRQTTLLQLRAALGRPLRLADIVDNPRVPPQAR</sequence>
<proteinExistence type="predicted"/>
<dbReference type="Gene3D" id="2.40.320.10">
    <property type="entry name" value="Hypothetical Protein Pfu-838710-001"/>
    <property type="match status" value="1"/>
</dbReference>
<reference evidence="2" key="2">
    <citation type="submission" date="2021-08" db="EMBL/GenBank/DDBJ databases">
        <authorList>
            <person name="Tani A."/>
            <person name="Ola A."/>
            <person name="Ogura Y."/>
            <person name="Katsura K."/>
            <person name="Hayashi T."/>
        </authorList>
    </citation>
    <scope>NUCLEOTIDE SEQUENCE</scope>
    <source>
        <strain evidence="2">KCTC 52305</strain>
    </source>
</reference>
<name>A0ABQ4QTU3_9HYPH</name>
<dbReference type="EMBL" id="BPQH01000003">
    <property type="protein sequence ID" value="GJD48644.1"/>
    <property type="molecule type" value="Genomic_DNA"/>
</dbReference>
<organism evidence="2 3">
    <name type="scientific">Methylobacterium crusticola</name>
    <dbReference type="NCBI Taxonomy" id="1697972"/>
    <lineage>
        <taxon>Bacteria</taxon>
        <taxon>Pseudomonadati</taxon>
        <taxon>Pseudomonadota</taxon>
        <taxon>Alphaproteobacteria</taxon>
        <taxon>Hyphomicrobiales</taxon>
        <taxon>Methylobacteriaceae</taxon>
        <taxon>Methylobacterium</taxon>
    </lineage>
</organism>
<reference evidence="2" key="1">
    <citation type="journal article" date="2021" name="Front. Microbiol.">
        <title>Comprehensive Comparative Genomics and Phenotyping of Methylobacterium Species.</title>
        <authorList>
            <person name="Alessa O."/>
            <person name="Ogura Y."/>
            <person name="Fujitani Y."/>
            <person name="Takami H."/>
            <person name="Hayashi T."/>
            <person name="Sahin N."/>
            <person name="Tani A."/>
        </authorList>
    </citation>
    <scope>NUCLEOTIDE SEQUENCE</scope>
    <source>
        <strain evidence="2">KCTC 52305</strain>
    </source>
</reference>
<dbReference type="PROSITE" id="PS51707">
    <property type="entry name" value="CYTH"/>
    <property type="match status" value="1"/>
</dbReference>
<gene>
    <name evidence="2" type="ORF">OPKNFCMD_1367</name>
</gene>